<sequence>MKKLIISMLFLLLSTSVFAENVINTQTNTWKSIPITVDAGKHTYTIEKSFLMPEGDYYYTYSGYRCLKNKIEIAGVNPVELNPVNNEGTVIYCYPDK</sequence>
<dbReference type="EMBL" id="LNXX01000053">
    <property type="protein sequence ID" value="KTC78774.1"/>
    <property type="molecule type" value="Genomic_DNA"/>
</dbReference>
<reference evidence="2 4" key="1">
    <citation type="submission" date="2015-11" db="EMBL/GenBank/DDBJ databases">
        <title>Genomic analysis of 38 Legionella species identifies large and diverse effector repertoires.</title>
        <authorList>
            <person name="Burstein D."/>
            <person name="Amaro F."/>
            <person name="Zusman T."/>
            <person name="Lifshitz Z."/>
            <person name="Cohen O."/>
            <person name="Gilbert J.A."/>
            <person name="Pupko T."/>
            <person name="Shuman H.A."/>
            <person name="Segal G."/>
        </authorList>
    </citation>
    <scope>NUCLEOTIDE SEQUENCE [LARGE SCALE GENOMIC DNA]</scope>
    <source>
        <strain evidence="2 4">CDC#72-OH-14</strain>
    </source>
</reference>
<evidence type="ECO:0000313" key="3">
    <source>
        <dbReference type="EMBL" id="STX35368.1"/>
    </source>
</evidence>
<feature type="chain" id="PRO_5016788018" evidence="1">
    <location>
        <begin position="20"/>
        <end position="97"/>
    </location>
</feature>
<evidence type="ECO:0000313" key="5">
    <source>
        <dbReference type="Proteomes" id="UP000255316"/>
    </source>
</evidence>
<dbReference type="EMBL" id="UGNX01000001">
    <property type="protein sequence ID" value="STX35368.1"/>
    <property type="molecule type" value="Genomic_DNA"/>
</dbReference>
<dbReference type="Proteomes" id="UP000255316">
    <property type="component" value="Unassembled WGS sequence"/>
</dbReference>
<accession>A0A378IJD5</accession>
<evidence type="ECO:0000313" key="2">
    <source>
        <dbReference type="EMBL" id="KTC78774.1"/>
    </source>
</evidence>
<organism evidence="3 5">
    <name type="scientific">Legionella cincinnatiensis</name>
    <dbReference type="NCBI Taxonomy" id="28085"/>
    <lineage>
        <taxon>Bacteria</taxon>
        <taxon>Pseudomonadati</taxon>
        <taxon>Pseudomonadota</taxon>
        <taxon>Gammaproteobacteria</taxon>
        <taxon>Legionellales</taxon>
        <taxon>Legionellaceae</taxon>
        <taxon>Legionella</taxon>
    </lineage>
</organism>
<evidence type="ECO:0000313" key="4">
    <source>
        <dbReference type="Proteomes" id="UP000054854"/>
    </source>
</evidence>
<keyword evidence="1" id="KW-0732">Signal</keyword>
<gene>
    <name evidence="2" type="ORF">Lcin_3389</name>
    <name evidence="3" type="ORF">NCTC12438_01983</name>
</gene>
<dbReference type="AlphaFoldDB" id="A0A378IJD5"/>
<name>A0A378IJD5_9GAMM</name>
<evidence type="ECO:0000256" key="1">
    <source>
        <dbReference type="SAM" id="SignalP"/>
    </source>
</evidence>
<protein>
    <submittedName>
        <fullName evidence="3">Secreted protein</fullName>
    </submittedName>
</protein>
<reference evidence="3 5" key="2">
    <citation type="submission" date="2018-06" db="EMBL/GenBank/DDBJ databases">
        <authorList>
            <consortium name="Pathogen Informatics"/>
            <person name="Doyle S."/>
        </authorList>
    </citation>
    <scope>NUCLEOTIDE SEQUENCE [LARGE SCALE GENOMIC DNA]</scope>
    <source>
        <strain evidence="3 5">NCTC12438</strain>
    </source>
</reference>
<feature type="signal peptide" evidence="1">
    <location>
        <begin position="1"/>
        <end position="19"/>
    </location>
</feature>
<proteinExistence type="predicted"/>
<dbReference type="Proteomes" id="UP000054854">
    <property type="component" value="Unassembled WGS sequence"/>
</dbReference>
<keyword evidence="4" id="KW-1185">Reference proteome</keyword>
<dbReference type="RefSeq" id="WP_058466475.1">
    <property type="nucleotide sequence ID" value="NZ_CAAAHQ010000015.1"/>
</dbReference>